<comment type="caution">
    <text evidence="2">The sequence shown here is derived from an EMBL/GenBank/DDBJ whole genome shotgun (WGS) entry which is preliminary data.</text>
</comment>
<feature type="non-terminal residue" evidence="2">
    <location>
        <position position="1"/>
    </location>
</feature>
<organism evidence="2 3">
    <name type="scientific">Ilex paraguariensis</name>
    <name type="common">yerba mate</name>
    <dbReference type="NCBI Taxonomy" id="185542"/>
    <lineage>
        <taxon>Eukaryota</taxon>
        <taxon>Viridiplantae</taxon>
        <taxon>Streptophyta</taxon>
        <taxon>Embryophyta</taxon>
        <taxon>Tracheophyta</taxon>
        <taxon>Spermatophyta</taxon>
        <taxon>Magnoliopsida</taxon>
        <taxon>eudicotyledons</taxon>
        <taxon>Gunneridae</taxon>
        <taxon>Pentapetalae</taxon>
        <taxon>asterids</taxon>
        <taxon>campanulids</taxon>
        <taxon>Aquifoliales</taxon>
        <taxon>Aquifoliaceae</taxon>
        <taxon>Ilex</taxon>
    </lineage>
</organism>
<sequence length="160" mass="17380">SKVPLVLFTSTLSIQLPRIGIYKFNGNQPFSALKTDDDSKSFNRKLEGVNLKPQAAASKSLSPSCSQSSCSSQSCSSGTQLHPQASHVAGHEDPIVRENSSDSVLERAGSDAELHMSSDEVPSSCQDPIAINLLVTTLNQMPSAHCKEYRWKLPKRHSEI</sequence>
<accession>A0ABC8V1H1</accession>
<feature type="compositionally biased region" description="Basic and acidic residues" evidence="1">
    <location>
        <begin position="89"/>
        <end position="111"/>
    </location>
</feature>
<evidence type="ECO:0000313" key="2">
    <source>
        <dbReference type="EMBL" id="CAK9187196.1"/>
    </source>
</evidence>
<feature type="compositionally biased region" description="Low complexity" evidence="1">
    <location>
        <begin position="58"/>
        <end position="77"/>
    </location>
</feature>
<dbReference type="EMBL" id="CAUOFW020009846">
    <property type="protein sequence ID" value="CAK9187196.1"/>
    <property type="molecule type" value="Genomic_DNA"/>
</dbReference>
<dbReference type="Proteomes" id="UP001642360">
    <property type="component" value="Unassembled WGS sequence"/>
</dbReference>
<evidence type="ECO:0000313" key="3">
    <source>
        <dbReference type="Proteomes" id="UP001642360"/>
    </source>
</evidence>
<keyword evidence="3" id="KW-1185">Reference proteome</keyword>
<feature type="region of interest" description="Disordered" evidence="1">
    <location>
        <begin position="55"/>
        <end position="111"/>
    </location>
</feature>
<dbReference type="AlphaFoldDB" id="A0ABC8V1H1"/>
<proteinExistence type="predicted"/>
<gene>
    <name evidence="2" type="ORF">ILEXP_LOCUS57708</name>
</gene>
<name>A0ABC8V1H1_9AQUA</name>
<protein>
    <submittedName>
        <fullName evidence="2">Uncharacterized protein</fullName>
    </submittedName>
</protein>
<evidence type="ECO:0000256" key="1">
    <source>
        <dbReference type="SAM" id="MobiDB-lite"/>
    </source>
</evidence>
<reference evidence="2 3" key="1">
    <citation type="submission" date="2024-02" db="EMBL/GenBank/DDBJ databases">
        <authorList>
            <person name="Vignale AGUSTIN F."/>
            <person name="Sosa J E."/>
            <person name="Modenutti C."/>
        </authorList>
    </citation>
    <scope>NUCLEOTIDE SEQUENCE [LARGE SCALE GENOMIC DNA]</scope>
</reference>